<name>A0A8H4PSQ0_9HYPO</name>
<evidence type="ECO:0000259" key="3">
    <source>
        <dbReference type="Pfam" id="PF00465"/>
    </source>
</evidence>
<organism evidence="4 5">
    <name type="scientific">Ophiocordyceps sinensis</name>
    <dbReference type="NCBI Taxonomy" id="72228"/>
    <lineage>
        <taxon>Eukaryota</taxon>
        <taxon>Fungi</taxon>
        <taxon>Dikarya</taxon>
        <taxon>Ascomycota</taxon>
        <taxon>Pezizomycotina</taxon>
        <taxon>Sordariomycetes</taxon>
        <taxon>Hypocreomycetidae</taxon>
        <taxon>Hypocreales</taxon>
        <taxon>Ophiocordycipitaceae</taxon>
        <taxon>Ophiocordyceps</taxon>
    </lineage>
</organism>
<feature type="region of interest" description="Disordered" evidence="2">
    <location>
        <begin position="235"/>
        <end position="273"/>
    </location>
</feature>
<proteinExistence type="predicted"/>
<feature type="region of interest" description="Disordered" evidence="2">
    <location>
        <begin position="1"/>
        <end position="69"/>
    </location>
</feature>
<dbReference type="Pfam" id="PF00465">
    <property type="entry name" value="Fe-ADH"/>
    <property type="match status" value="1"/>
</dbReference>
<sequence>MNFVTSADANSSSTSTRTSSEPQSPLSLSGPHHLPSGTSGRPSRSPLSSPPTPLTPIDSASVATSTETAVEEKPILPSVVAGAATPGLAPAANASPVPGASLGFGSASSPSSTLEPRVVYGPGTVACLPTVLGLLRLSCPLIVSSPSRIALARRIQGLVPNLDSHILDSAVVNVPARVVDDALDRISGRDVVISVGGASAVGLAKAIGGRKGIPHICIPTTYSGSEMMPLLLDASPARHSSNGSSSSSSSSSRRHGHGSSRRKTASNTSTVRDPRIQPAVIIYDEELTISPSKRVSAPSDSAVMARSTEFRDSPSKCDETVQWSYIHLPGV</sequence>
<feature type="compositionally biased region" description="Low complexity" evidence="2">
    <location>
        <begin position="11"/>
        <end position="20"/>
    </location>
</feature>
<dbReference type="Proteomes" id="UP000557566">
    <property type="component" value="Unassembled WGS sequence"/>
</dbReference>
<dbReference type="OrthoDB" id="3360544at2759"/>
<feature type="compositionally biased region" description="Low complexity" evidence="2">
    <location>
        <begin position="238"/>
        <end position="251"/>
    </location>
</feature>
<dbReference type="EMBL" id="JAAVMX010000004">
    <property type="protein sequence ID" value="KAF4509754.1"/>
    <property type="molecule type" value="Genomic_DNA"/>
</dbReference>
<evidence type="ECO:0000256" key="2">
    <source>
        <dbReference type="SAM" id="MobiDB-lite"/>
    </source>
</evidence>
<feature type="compositionally biased region" description="Basic residues" evidence="2">
    <location>
        <begin position="252"/>
        <end position="264"/>
    </location>
</feature>
<feature type="compositionally biased region" description="Low complexity" evidence="2">
    <location>
        <begin position="34"/>
        <end position="47"/>
    </location>
</feature>
<dbReference type="GO" id="GO:0016491">
    <property type="term" value="F:oxidoreductase activity"/>
    <property type="evidence" value="ECO:0007669"/>
    <property type="project" value="UniProtKB-KW"/>
</dbReference>
<dbReference type="Gene3D" id="3.40.50.1970">
    <property type="match status" value="1"/>
</dbReference>
<keyword evidence="1" id="KW-0560">Oxidoreductase</keyword>
<dbReference type="InterPro" id="IPR001670">
    <property type="entry name" value="ADH_Fe/GldA"/>
</dbReference>
<evidence type="ECO:0000256" key="1">
    <source>
        <dbReference type="ARBA" id="ARBA00023002"/>
    </source>
</evidence>
<comment type="caution">
    <text evidence="4">The sequence shown here is derived from an EMBL/GenBank/DDBJ whole genome shotgun (WGS) entry which is preliminary data.</text>
</comment>
<protein>
    <recommendedName>
        <fullName evidence="3">Alcohol dehydrogenase iron-type/glycerol dehydrogenase GldA domain-containing protein</fullName>
    </recommendedName>
</protein>
<feature type="domain" description="Alcohol dehydrogenase iron-type/glycerol dehydrogenase GldA" evidence="3">
    <location>
        <begin position="116"/>
        <end position="230"/>
    </location>
</feature>
<dbReference type="AlphaFoldDB" id="A0A8H4PSQ0"/>
<evidence type="ECO:0000313" key="4">
    <source>
        <dbReference type="EMBL" id="KAF4509754.1"/>
    </source>
</evidence>
<feature type="compositionally biased region" description="Polar residues" evidence="2">
    <location>
        <begin position="1"/>
        <end position="10"/>
    </location>
</feature>
<evidence type="ECO:0000313" key="5">
    <source>
        <dbReference type="Proteomes" id="UP000557566"/>
    </source>
</evidence>
<accession>A0A8H4PSQ0</accession>
<reference evidence="4 5" key="1">
    <citation type="journal article" date="2020" name="Genome Biol. Evol.">
        <title>A new high-quality draft genome assembly of the Chinese cordyceps Ophiocordyceps sinensis.</title>
        <authorList>
            <person name="Shu R."/>
            <person name="Zhang J."/>
            <person name="Meng Q."/>
            <person name="Zhang H."/>
            <person name="Zhou G."/>
            <person name="Li M."/>
            <person name="Wu P."/>
            <person name="Zhao Y."/>
            <person name="Chen C."/>
            <person name="Qin Q."/>
        </authorList>
    </citation>
    <scope>NUCLEOTIDE SEQUENCE [LARGE SCALE GENOMIC DNA]</scope>
    <source>
        <strain evidence="4 5">IOZ07</strain>
    </source>
</reference>
<keyword evidence="5" id="KW-1185">Reference proteome</keyword>
<dbReference type="SUPFAM" id="SSF56796">
    <property type="entry name" value="Dehydroquinate synthase-like"/>
    <property type="match status" value="1"/>
</dbReference>
<gene>
    <name evidence="4" type="ORF">G6O67_003894</name>
</gene>
<dbReference type="GO" id="GO:0046872">
    <property type="term" value="F:metal ion binding"/>
    <property type="evidence" value="ECO:0007669"/>
    <property type="project" value="InterPro"/>
</dbReference>